<reference evidence="3 4" key="1">
    <citation type="submission" date="2023-05" db="EMBL/GenBank/DDBJ databases">
        <title>Streptantibioticus silvisoli sp. nov., acidotolerant actinomycetes 1 from pine litter.</title>
        <authorList>
            <person name="Swiecimska M."/>
            <person name="Golinska P."/>
            <person name="Sangal V."/>
            <person name="Wachnowicz B."/>
            <person name="Goodfellow M."/>
        </authorList>
    </citation>
    <scope>NUCLEOTIDE SEQUENCE [LARGE SCALE GENOMIC DNA]</scope>
    <source>
        <strain evidence="3 4">DSM 42109</strain>
    </source>
</reference>
<feature type="compositionally biased region" description="Basic and acidic residues" evidence="1">
    <location>
        <begin position="234"/>
        <end position="251"/>
    </location>
</feature>
<organism evidence="3 4">
    <name type="scientific">Streptomyces iconiensis</name>
    <dbReference type="NCBI Taxonomy" id="1384038"/>
    <lineage>
        <taxon>Bacteria</taxon>
        <taxon>Bacillati</taxon>
        <taxon>Actinomycetota</taxon>
        <taxon>Actinomycetes</taxon>
        <taxon>Kitasatosporales</taxon>
        <taxon>Streptomycetaceae</taxon>
        <taxon>Streptomyces</taxon>
    </lineage>
</organism>
<keyword evidence="4" id="KW-1185">Reference proteome</keyword>
<dbReference type="RefSeq" id="WP_274042546.1">
    <property type="nucleotide sequence ID" value="NZ_JANCPR020000054.1"/>
</dbReference>
<evidence type="ECO:0000313" key="3">
    <source>
        <dbReference type="EMBL" id="MDJ1137267.1"/>
    </source>
</evidence>
<feature type="region of interest" description="Disordered" evidence="1">
    <location>
        <begin position="217"/>
        <end position="313"/>
    </location>
</feature>
<dbReference type="EMBL" id="JANCPR020000054">
    <property type="protein sequence ID" value="MDJ1137267.1"/>
    <property type="molecule type" value="Genomic_DNA"/>
</dbReference>
<dbReference type="PANTHER" id="PTHR44103">
    <property type="entry name" value="PROPROTEIN CONVERTASE P"/>
    <property type="match status" value="1"/>
</dbReference>
<dbReference type="Gene3D" id="2.130.10.130">
    <property type="entry name" value="Integrin alpha, N-terminal"/>
    <property type="match status" value="2"/>
</dbReference>
<comment type="caution">
    <text evidence="3">The sequence shown here is derived from an EMBL/GenBank/DDBJ whole genome shotgun (WGS) entry which is preliminary data.</text>
</comment>
<feature type="region of interest" description="Disordered" evidence="1">
    <location>
        <begin position="24"/>
        <end position="49"/>
    </location>
</feature>
<evidence type="ECO:0000313" key="4">
    <source>
        <dbReference type="Proteomes" id="UP001214441"/>
    </source>
</evidence>
<evidence type="ECO:0000256" key="1">
    <source>
        <dbReference type="SAM" id="MobiDB-lite"/>
    </source>
</evidence>
<feature type="compositionally biased region" description="Basic and acidic residues" evidence="1">
    <location>
        <begin position="277"/>
        <end position="296"/>
    </location>
</feature>
<dbReference type="PANTHER" id="PTHR44103:SF1">
    <property type="entry name" value="PROPROTEIN CONVERTASE P"/>
    <property type="match status" value="1"/>
</dbReference>
<gene>
    <name evidence="3" type="ORF">NMN56_036035</name>
</gene>
<dbReference type="SUPFAM" id="SSF69318">
    <property type="entry name" value="Integrin alpha N-terminal domain"/>
    <property type="match status" value="2"/>
</dbReference>
<dbReference type="InterPro" id="IPR028994">
    <property type="entry name" value="Integrin_alpha_N"/>
</dbReference>
<protein>
    <submittedName>
        <fullName evidence="3">VCBS repeat-containing protein</fullName>
    </submittedName>
</protein>
<evidence type="ECO:0000256" key="2">
    <source>
        <dbReference type="SAM" id="SignalP"/>
    </source>
</evidence>
<sequence length="487" mass="51149">MRYRRAAVLISVLAFLAAACGPGGDASSGDDDHRQAAPKRKSGALGRPDFDGDGFQDAAMVVTGSAGADLDWVYGPVAVFRGSPDGMRLAGKPLVAGSGRRDKGGFLEEGFSSPLTADLDRDGRTDLVLHQYVPVPSTQDNQERGGRTVVFHGGEDGLSATPRTLSVPGDDPKNPFNANTVGDFDGDGSPDLYGGGSIVFGPFSAAGKPRAVRRVENDTSVSGPHATASPMAADFDRDGRSDLLVGHRSDEEAGSDDDSVQFFRGTPHRGLVEDSDLSERLSKAAGDRGTDIRAGADLDGDGYPDILPPGQGDLRQRSYLRGGHGGLRPGMARLSVTGSDTVGSPLLPAHVTGGSARNTVSTVHYGSADQRGHLQLTRLTAQGTTATMAHLQTLDMDTKGLPGKVAEPGSDARDRFAESLRVLDADHDGHDDVLAAAPFTGPHGRYGGFWYLPGAPKGLTTTGAHHYSRDELGLEQRQRNPHRACVR</sequence>
<feature type="region of interest" description="Disordered" evidence="1">
    <location>
        <begin position="153"/>
        <end position="173"/>
    </location>
</feature>
<proteinExistence type="predicted"/>
<feature type="chain" id="PRO_5046705257" evidence="2">
    <location>
        <begin position="20"/>
        <end position="487"/>
    </location>
</feature>
<keyword evidence="2" id="KW-0732">Signal</keyword>
<dbReference type="PROSITE" id="PS51257">
    <property type="entry name" value="PROKAR_LIPOPROTEIN"/>
    <property type="match status" value="1"/>
</dbReference>
<feature type="signal peptide" evidence="2">
    <location>
        <begin position="1"/>
        <end position="19"/>
    </location>
</feature>
<accession>A0ABT7A7F2</accession>
<name>A0ABT7A7F2_9ACTN</name>
<dbReference type="Proteomes" id="UP001214441">
    <property type="component" value="Unassembled WGS sequence"/>
</dbReference>